<accession>A0A841JNQ3</accession>
<comment type="caution">
    <text evidence="1">The sequence shown here is derived from an EMBL/GenBank/DDBJ whole genome shotgun (WGS) entry which is preliminary data.</text>
</comment>
<evidence type="ECO:0000313" key="2">
    <source>
        <dbReference type="Proteomes" id="UP000538666"/>
    </source>
</evidence>
<sequence>MLSWRIFFLMAGMNYHFHSIVQTMIAYKCRCANGISMRDEFYTSLHLDLKLV</sequence>
<organism evidence="1 2">
    <name type="scientific">Silvibacterium bohemicum</name>
    <dbReference type="NCBI Taxonomy" id="1577686"/>
    <lineage>
        <taxon>Bacteria</taxon>
        <taxon>Pseudomonadati</taxon>
        <taxon>Acidobacteriota</taxon>
        <taxon>Terriglobia</taxon>
        <taxon>Terriglobales</taxon>
        <taxon>Acidobacteriaceae</taxon>
        <taxon>Silvibacterium</taxon>
    </lineage>
</organism>
<dbReference type="Proteomes" id="UP000538666">
    <property type="component" value="Unassembled WGS sequence"/>
</dbReference>
<dbReference type="EMBL" id="JACHEK010000002">
    <property type="protein sequence ID" value="MBB6142893.1"/>
    <property type="molecule type" value="Genomic_DNA"/>
</dbReference>
<proteinExistence type="predicted"/>
<evidence type="ECO:0000313" key="1">
    <source>
        <dbReference type="EMBL" id="MBB6142893.1"/>
    </source>
</evidence>
<keyword evidence="2" id="KW-1185">Reference proteome</keyword>
<protein>
    <submittedName>
        <fullName evidence="1">Uncharacterized protein</fullName>
    </submittedName>
</protein>
<gene>
    <name evidence="1" type="ORF">HNQ77_000837</name>
</gene>
<name>A0A841JNQ3_9BACT</name>
<reference evidence="1 2" key="1">
    <citation type="submission" date="2020-08" db="EMBL/GenBank/DDBJ databases">
        <title>Genomic Encyclopedia of Type Strains, Phase IV (KMG-IV): sequencing the most valuable type-strain genomes for metagenomic binning, comparative biology and taxonomic classification.</title>
        <authorList>
            <person name="Goeker M."/>
        </authorList>
    </citation>
    <scope>NUCLEOTIDE SEQUENCE [LARGE SCALE GENOMIC DNA]</scope>
    <source>
        <strain evidence="1 2">DSM 103733</strain>
    </source>
</reference>
<dbReference type="AlphaFoldDB" id="A0A841JNQ3"/>